<accession>A0A8I1WDJ0</accession>
<dbReference type="RefSeq" id="WP_208556244.1">
    <property type="nucleotide sequence ID" value="NZ_JAGFPW010000005.1"/>
</dbReference>
<name>A0A8I1WDJ0_BACIU</name>
<dbReference type="AlphaFoldDB" id="A0A8I1WDJ0"/>
<sequence>MMNLAEEYMKRQGTWEGDYISELPSKDIAGIAYGDLSTKPTYHLDNLDVIKNTVEHWKATGDLKLYQFNFITMREEEIIERPSVVRMFTFEKSYLNKRMSCL</sequence>
<dbReference type="EMBL" id="JAGFPW010000005">
    <property type="protein sequence ID" value="MBO3794241.1"/>
    <property type="molecule type" value="Genomic_DNA"/>
</dbReference>
<organism evidence="1 2">
    <name type="scientific">Bacillus subtilis</name>
    <dbReference type="NCBI Taxonomy" id="1423"/>
    <lineage>
        <taxon>Bacteria</taxon>
        <taxon>Bacillati</taxon>
        <taxon>Bacillota</taxon>
        <taxon>Bacilli</taxon>
        <taxon>Bacillales</taxon>
        <taxon>Bacillaceae</taxon>
        <taxon>Bacillus</taxon>
    </lineage>
</organism>
<reference evidence="1" key="1">
    <citation type="submission" date="2021-03" db="EMBL/GenBank/DDBJ databases">
        <title>Isolation of Bacillus subtilis from fermented food sample.</title>
        <authorList>
            <person name="Lakshmanan V."/>
            <person name="Athira K."/>
            <person name="Rajagopal K."/>
        </authorList>
    </citation>
    <scope>NUCLEOTIDE SEQUENCE</scope>
    <source>
        <strain evidence="1">S1</strain>
    </source>
</reference>
<gene>
    <name evidence="1" type="ORF">J5227_07945</name>
</gene>
<comment type="caution">
    <text evidence="1">The sequence shown here is derived from an EMBL/GenBank/DDBJ whole genome shotgun (WGS) entry which is preliminary data.</text>
</comment>
<dbReference type="Proteomes" id="UP000665181">
    <property type="component" value="Unassembled WGS sequence"/>
</dbReference>
<protein>
    <submittedName>
        <fullName evidence="1">Uncharacterized protein</fullName>
    </submittedName>
</protein>
<evidence type="ECO:0000313" key="1">
    <source>
        <dbReference type="EMBL" id="MBO3794241.1"/>
    </source>
</evidence>
<proteinExistence type="predicted"/>
<evidence type="ECO:0000313" key="2">
    <source>
        <dbReference type="Proteomes" id="UP000665181"/>
    </source>
</evidence>